<name>A0A6P8Y0H1_DROAB</name>
<gene>
    <name evidence="3" type="primary">LOC117578205</name>
</gene>
<dbReference type="AlphaFoldDB" id="A0A6P8Y0H1"/>
<organism evidence="2 3">
    <name type="scientific">Drosophila albomicans</name>
    <name type="common">Fruit fly</name>
    <dbReference type="NCBI Taxonomy" id="7291"/>
    <lineage>
        <taxon>Eukaryota</taxon>
        <taxon>Metazoa</taxon>
        <taxon>Ecdysozoa</taxon>
        <taxon>Arthropoda</taxon>
        <taxon>Hexapoda</taxon>
        <taxon>Insecta</taxon>
        <taxon>Pterygota</taxon>
        <taxon>Neoptera</taxon>
        <taxon>Endopterygota</taxon>
        <taxon>Diptera</taxon>
        <taxon>Brachycera</taxon>
        <taxon>Muscomorpha</taxon>
        <taxon>Ephydroidea</taxon>
        <taxon>Drosophilidae</taxon>
        <taxon>Drosophila</taxon>
    </lineage>
</organism>
<feature type="transmembrane region" description="Helical" evidence="1">
    <location>
        <begin position="105"/>
        <end position="122"/>
    </location>
</feature>
<feature type="transmembrane region" description="Helical" evidence="1">
    <location>
        <begin position="12"/>
        <end position="31"/>
    </location>
</feature>
<proteinExistence type="predicted"/>
<keyword evidence="2" id="KW-1185">Reference proteome</keyword>
<protein>
    <submittedName>
        <fullName evidence="3">Uncharacterized protein LOC117578205</fullName>
    </submittedName>
</protein>
<feature type="transmembrane region" description="Helical" evidence="1">
    <location>
        <begin position="142"/>
        <end position="159"/>
    </location>
</feature>
<feature type="transmembrane region" description="Helical" evidence="1">
    <location>
        <begin position="165"/>
        <end position="184"/>
    </location>
</feature>
<evidence type="ECO:0000313" key="2">
    <source>
        <dbReference type="Proteomes" id="UP000515160"/>
    </source>
</evidence>
<reference evidence="3" key="1">
    <citation type="submission" date="2025-08" db="UniProtKB">
        <authorList>
            <consortium name="RefSeq"/>
        </authorList>
    </citation>
    <scope>IDENTIFICATION</scope>
    <source>
        <strain evidence="3">15112-1751.03</strain>
        <tissue evidence="3">Whole Adult</tissue>
    </source>
</reference>
<feature type="transmembrane region" description="Helical" evidence="1">
    <location>
        <begin position="37"/>
        <end position="55"/>
    </location>
</feature>
<dbReference type="OrthoDB" id="7882002at2759"/>
<accession>A0A6P8Y0H1</accession>
<sequence length="221" mass="24787">MASNAAGTVSSKLSLGLLNFILAVISGWALKHYSIERHALAGYGLFFAHSVLCILRYTHPNPGQVQRRICEQSLRYSPAIFVTLIIGQMQSISGELEFFAGIAKWRHIVLTLYGGVLVLSGIRRCLSEKSSLGQLLGKLLRLNHTVCVLWNIYCLWRIAVLDEHWWSLGLALLVLLNHFVLWRLTLRFNISTLEVDTVGMCFSLIFAINASQELMENTAGR</sequence>
<keyword evidence="1" id="KW-0812">Transmembrane</keyword>
<feature type="transmembrane region" description="Helical" evidence="1">
    <location>
        <begin position="76"/>
        <end position="93"/>
    </location>
</feature>
<dbReference type="RefSeq" id="XP_034119433.1">
    <property type="nucleotide sequence ID" value="XM_034263542.2"/>
</dbReference>
<dbReference type="Proteomes" id="UP000515160">
    <property type="component" value="Chromosome X"/>
</dbReference>
<dbReference type="GeneID" id="117578205"/>
<evidence type="ECO:0000256" key="1">
    <source>
        <dbReference type="SAM" id="Phobius"/>
    </source>
</evidence>
<keyword evidence="1" id="KW-0472">Membrane</keyword>
<keyword evidence="1" id="KW-1133">Transmembrane helix</keyword>
<evidence type="ECO:0000313" key="3">
    <source>
        <dbReference type="RefSeq" id="XP_034119433.1"/>
    </source>
</evidence>